<reference evidence="8 9" key="1">
    <citation type="submission" date="2018-03" db="EMBL/GenBank/DDBJ databases">
        <title>Genomic Encyclopedia of Archaeal and Bacterial Type Strains, Phase II (KMG-II): from individual species to whole genera.</title>
        <authorList>
            <person name="Goeker M."/>
        </authorList>
    </citation>
    <scope>NUCLEOTIDE SEQUENCE [LARGE SCALE GENOMIC DNA]</scope>
    <source>
        <strain evidence="8 9">DSM 44946</strain>
    </source>
</reference>
<dbReference type="RefSeq" id="WP_106344385.1">
    <property type="nucleotide sequence ID" value="NZ_PVNE01000005.1"/>
</dbReference>
<feature type="transmembrane region" description="Helical" evidence="7">
    <location>
        <begin position="41"/>
        <end position="57"/>
    </location>
</feature>
<evidence type="ECO:0000256" key="6">
    <source>
        <dbReference type="ARBA" id="ARBA00023136"/>
    </source>
</evidence>
<evidence type="ECO:0000256" key="2">
    <source>
        <dbReference type="ARBA" id="ARBA00022475"/>
    </source>
</evidence>
<keyword evidence="2" id="KW-1003">Cell membrane</keyword>
<proteinExistence type="inferred from homology"/>
<evidence type="ECO:0000313" key="8">
    <source>
        <dbReference type="EMBL" id="PRX41649.1"/>
    </source>
</evidence>
<accession>A0A2T0LH33</accession>
<keyword evidence="3" id="KW-0808">Transferase</keyword>
<evidence type="ECO:0000256" key="5">
    <source>
        <dbReference type="ARBA" id="ARBA00022989"/>
    </source>
</evidence>
<gene>
    <name evidence="8" type="ORF">CLV97_10576</name>
</gene>
<keyword evidence="9" id="KW-1185">Reference proteome</keyword>
<dbReference type="GO" id="GO:0005886">
    <property type="term" value="C:plasma membrane"/>
    <property type="evidence" value="ECO:0007669"/>
    <property type="project" value="InterPro"/>
</dbReference>
<dbReference type="GO" id="GO:0042158">
    <property type="term" value="P:lipoprotein biosynthetic process"/>
    <property type="evidence" value="ECO:0007669"/>
    <property type="project" value="InterPro"/>
</dbReference>
<keyword evidence="4 7" id="KW-0812">Transmembrane</keyword>
<feature type="transmembrane region" description="Helical" evidence="7">
    <location>
        <begin position="155"/>
        <end position="171"/>
    </location>
</feature>
<dbReference type="GO" id="GO:0008961">
    <property type="term" value="F:phosphatidylglycerol-prolipoprotein diacylglyceryl transferase activity"/>
    <property type="evidence" value="ECO:0007669"/>
    <property type="project" value="InterPro"/>
</dbReference>
<dbReference type="PANTHER" id="PTHR30589">
    <property type="entry name" value="PROLIPOPROTEIN DIACYLGLYCERYL TRANSFERASE"/>
    <property type="match status" value="1"/>
</dbReference>
<keyword evidence="5 7" id="KW-1133">Transmembrane helix</keyword>
<evidence type="ECO:0000256" key="7">
    <source>
        <dbReference type="SAM" id="Phobius"/>
    </source>
</evidence>
<dbReference type="InterPro" id="IPR001640">
    <property type="entry name" value="Lgt"/>
</dbReference>
<dbReference type="OrthoDB" id="1796359at2"/>
<comment type="caution">
    <text evidence="8">The sequence shown here is derived from an EMBL/GenBank/DDBJ whole genome shotgun (WGS) entry which is preliminary data.</text>
</comment>
<feature type="transmembrane region" description="Helical" evidence="7">
    <location>
        <begin position="112"/>
        <end position="135"/>
    </location>
</feature>
<dbReference type="AlphaFoldDB" id="A0A2T0LH33"/>
<evidence type="ECO:0008006" key="10">
    <source>
        <dbReference type="Google" id="ProtNLM"/>
    </source>
</evidence>
<feature type="transmembrane region" description="Helical" evidence="7">
    <location>
        <begin position="214"/>
        <end position="233"/>
    </location>
</feature>
<sequence length="244" mass="27384">MIEAEPVRLGPFLLPVATLAVAVLVYFSAKAADRLLPEERALWSERFGVAILLYLILYKISPLLTDPTSVLHHPSSILYLSGSPKGAIVAGGITAVYLAAAFRRLQIPFSRWLDAAALVALFTGIGYSIIFHKWGKPTDLPWGIFIGEGVRVHPIHGYRFLLLAVILFWWWRNRNRLHPGETFAWTSLAGGIGLLILSYFDWEPLTVWLNLSWSQWAFIGIAVAGWLGSLVFARPERRNRYESA</sequence>
<comment type="similarity">
    <text evidence="1">Belongs to the Lgt family.</text>
</comment>
<dbReference type="PANTHER" id="PTHR30589:SF0">
    <property type="entry name" value="PHOSPHATIDYLGLYCEROL--PROLIPOPROTEIN DIACYLGLYCERYL TRANSFERASE"/>
    <property type="match status" value="1"/>
</dbReference>
<dbReference type="Pfam" id="PF01790">
    <property type="entry name" value="LGT"/>
    <property type="match status" value="1"/>
</dbReference>
<evidence type="ECO:0000256" key="3">
    <source>
        <dbReference type="ARBA" id="ARBA00022679"/>
    </source>
</evidence>
<feature type="transmembrane region" description="Helical" evidence="7">
    <location>
        <begin position="77"/>
        <end position="100"/>
    </location>
</feature>
<name>A0A2T0LH33_9BACL</name>
<dbReference type="Proteomes" id="UP000237797">
    <property type="component" value="Unassembled WGS sequence"/>
</dbReference>
<evidence type="ECO:0000256" key="4">
    <source>
        <dbReference type="ARBA" id="ARBA00022692"/>
    </source>
</evidence>
<keyword evidence="6 7" id="KW-0472">Membrane</keyword>
<evidence type="ECO:0000256" key="1">
    <source>
        <dbReference type="ARBA" id="ARBA00007150"/>
    </source>
</evidence>
<feature type="transmembrane region" description="Helical" evidence="7">
    <location>
        <begin position="183"/>
        <end position="202"/>
    </location>
</feature>
<feature type="transmembrane region" description="Helical" evidence="7">
    <location>
        <begin position="12"/>
        <end position="29"/>
    </location>
</feature>
<evidence type="ECO:0000313" key="9">
    <source>
        <dbReference type="Proteomes" id="UP000237797"/>
    </source>
</evidence>
<dbReference type="EMBL" id="PVNE01000005">
    <property type="protein sequence ID" value="PRX41649.1"/>
    <property type="molecule type" value="Genomic_DNA"/>
</dbReference>
<protein>
    <recommendedName>
        <fullName evidence="10">Prolipoprotein diacylglyceryl transferase</fullName>
    </recommendedName>
</protein>
<organism evidence="8 9">
    <name type="scientific">Planifilum fimeticola</name>
    <dbReference type="NCBI Taxonomy" id="201975"/>
    <lineage>
        <taxon>Bacteria</taxon>
        <taxon>Bacillati</taxon>
        <taxon>Bacillota</taxon>
        <taxon>Bacilli</taxon>
        <taxon>Bacillales</taxon>
        <taxon>Thermoactinomycetaceae</taxon>
        <taxon>Planifilum</taxon>
    </lineage>
</organism>